<proteinExistence type="predicted"/>
<sequence length="477" mass="54031">MTEPLETGHRRRVYPLDAHELTEEQIAVAFAMTSRRPEPFDEIAQQVSQEKAADFHERWVVGYGHASVAEHAVLHLAVEDISRLACDTLEDNRLASYTEKSSRYQLFPSDYFFRPSELSNEPKLVQAFGDACRELFQVYHRLVEGCVDYLRGVYPQRERERDAAYNLRLQRDATDSCRAVLPAATLTNVGVTANARVLEHAISKLMSSELGEERDLGGDLREQGQKIAPTLIKYAEPNTYMGEMPDVQRLLAGRFAGEPTSGEGREVGRGAGMPQPVRLLACTDQAEEKLAAALLYRQSSLSYDEIWRQVLDMSAEDRQQVIQKCVAGMGSHDAPVREFELVDYTFEYMMDYGAYREFKRHRMQSYIPQSLTTANGYGIPVLMVQAGLKGQFVAAIEQAEDAYSKVYEFSPVVAQYLVTHAHYRRVLSKLNLKECYHLFKLRTSELAHFAIREPMVAAMKLAVEAHPGLFQGLQLRD</sequence>
<dbReference type="InterPro" id="IPR003669">
    <property type="entry name" value="Thymidylate_synthase_ThyX"/>
</dbReference>
<accession>A0A381Z634</accession>
<dbReference type="GO" id="GO:0050797">
    <property type="term" value="F:thymidylate synthase (FAD) activity"/>
    <property type="evidence" value="ECO:0007669"/>
    <property type="project" value="InterPro"/>
</dbReference>
<evidence type="ECO:0000313" key="1">
    <source>
        <dbReference type="EMBL" id="SVA84217.1"/>
    </source>
</evidence>
<dbReference type="Pfam" id="PF02511">
    <property type="entry name" value="Thy1"/>
    <property type="match status" value="2"/>
</dbReference>
<dbReference type="PANTHER" id="PTHR34934">
    <property type="entry name" value="FLAVIN-DEPENDENT THYMIDYLATE SYNTHASE"/>
    <property type="match status" value="1"/>
</dbReference>
<dbReference type="EMBL" id="UINC01019938">
    <property type="protein sequence ID" value="SVA84217.1"/>
    <property type="molecule type" value="Genomic_DNA"/>
</dbReference>
<dbReference type="PANTHER" id="PTHR34934:SF1">
    <property type="entry name" value="FLAVIN-DEPENDENT THYMIDYLATE SYNTHASE"/>
    <property type="match status" value="1"/>
</dbReference>
<dbReference type="GO" id="GO:0050660">
    <property type="term" value="F:flavin adenine dinucleotide binding"/>
    <property type="evidence" value="ECO:0007669"/>
    <property type="project" value="InterPro"/>
</dbReference>
<dbReference type="GO" id="GO:0070402">
    <property type="term" value="F:NADPH binding"/>
    <property type="evidence" value="ECO:0007669"/>
    <property type="project" value="TreeGrafter"/>
</dbReference>
<dbReference type="Gene3D" id="3.30.1360.170">
    <property type="match status" value="2"/>
</dbReference>
<dbReference type="AlphaFoldDB" id="A0A381Z634"/>
<dbReference type="PROSITE" id="PS51331">
    <property type="entry name" value="THYX"/>
    <property type="match status" value="2"/>
</dbReference>
<dbReference type="GO" id="GO:0004799">
    <property type="term" value="F:thymidylate synthase activity"/>
    <property type="evidence" value="ECO:0007669"/>
    <property type="project" value="TreeGrafter"/>
</dbReference>
<evidence type="ECO:0008006" key="2">
    <source>
        <dbReference type="Google" id="ProtNLM"/>
    </source>
</evidence>
<dbReference type="CDD" id="cd20175">
    <property type="entry name" value="ThyX"/>
    <property type="match status" value="2"/>
</dbReference>
<organism evidence="1">
    <name type="scientific">marine metagenome</name>
    <dbReference type="NCBI Taxonomy" id="408172"/>
    <lineage>
        <taxon>unclassified sequences</taxon>
        <taxon>metagenomes</taxon>
        <taxon>ecological metagenomes</taxon>
    </lineage>
</organism>
<protein>
    <recommendedName>
        <fullName evidence="2">FAD-dependent thymidylate synthase</fullName>
    </recommendedName>
</protein>
<dbReference type="GO" id="GO:0006231">
    <property type="term" value="P:dTMP biosynthetic process"/>
    <property type="evidence" value="ECO:0007669"/>
    <property type="project" value="InterPro"/>
</dbReference>
<dbReference type="InterPro" id="IPR036098">
    <property type="entry name" value="Thymidylate_synthase_ThyX_sf"/>
</dbReference>
<dbReference type="SUPFAM" id="SSF69796">
    <property type="entry name" value="Thymidylate synthase-complementing protein Thy1"/>
    <property type="match status" value="2"/>
</dbReference>
<gene>
    <name evidence="1" type="ORF">METZ01_LOCUS137071</name>
</gene>
<name>A0A381Z634_9ZZZZ</name>
<reference evidence="1" key="1">
    <citation type="submission" date="2018-05" db="EMBL/GenBank/DDBJ databases">
        <authorList>
            <person name="Lanie J.A."/>
            <person name="Ng W.-L."/>
            <person name="Kazmierczak K.M."/>
            <person name="Andrzejewski T.M."/>
            <person name="Davidsen T.M."/>
            <person name="Wayne K.J."/>
            <person name="Tettelin H."/>
            <person name="Glass J.I."/>
            <person name="Rusch D."/>
            <person name="Podicherti R."/>
            <person name="Tsui H.-C.T."/>
            <person name="Winkler M.E."/>
        </authorList>
    </citation>
    <scope>NUCLEOTIDE SEQUENCE</scope>
</reference>